<dbReference type="EMBL" id="JBHLZU010000008">
    <property type="protein sequence ID" value="MFB9904188.1"/>
    <property type="molecule type" value="Genomic_DNA"/>
</dbReference>
<protein>
    <recommendedName>
        <fullName evidence="3">SnoaL-like domain-containing protein</fullName>
    </recommendedName>
</protein>
<keyword evidence="2" id="KW-1185">Reference proteome</keyword>
<organism evidence="1 2">
    <name type="scientific">Allokutzneria oryzae</name>
    <dbReference type="NCBI Taxonomy" id="1378989"/>
    <lineage>
        <taxon>Bacteria</taxon>
        <taxon>Bacillati</taxon>
        <taxon>Actinomycetota</taxon>
        <taxon>Actinomycetes</taxon>
        <taxon>Pseudonocardiales</taxon>
        <taxon>Pseudonocardiaceae</taxon>
        <taxon>Allokutzneria</taxon>
    </lineage>
</organism>
<name>A0ABV5ZTI6_9PSEU</name>
<dbReference type="Gene3D" id="3.10.450.50">
    <property type="match status" value="1"/>
</dbReference>
<accession>A0ABV5ZTI6</accession>
<reference evidence="1 2" key="1">
    <citation type="submission" date="2024-09" db="EMBL/GenBank/DDBJ databases">
        <authorList>
            <person name="Sun Q."/>
            <person name="Mori K."/>
        </authorList>
    </citation>
    <scope>NUCLEOTIDE SEQUENCE [LARGE SCALE GENOMIC DNA]</scope>
    <source>
        <strain evidence="1 2">TBRC 7907</strain>
    </source>
</reference>
<evidence type="ECO:0008006" key="3">
    <source>
        <dbReference type="Google" id="ProtNLM"/>
    </source>
</evidence>
<sequence length="78" mass="8781">MPRFAHTPSSTASHCSPATVADGSYYGNDYCFVFELRDGLVHRAREYVDTARGHRLVLAEAPQAARPVLYLRRRSVRS</sequence>
<dbReference type="RefSeq" id="WP_377851368.1">
    <property type="nucleotide sequence ID" value="NZ_JBHLZU010000008.1"/>
</dbReference>
<evidence type="ECO:0000313" key="1">
    <source>
        <dbReference type="EMBL" id="MFB9904188.1"/>
    </source>
</evidence>
<comment type="caution">
    <text evidence="1">The sequence shown here is derived from an EMBL/GenBank/DDBJ whole genome shotgun (WGS) entry which is preliminary data.</text>
</comment>
<dbReference type="InterPro" id="IPR032710">
    <property type="entry name" value="NTF2-like_dom_sf"/>
</dbReference>
<dbReference type="SUPFAM" id="SSF54427">
    <property type="entry name" value="NTF2-like"/>
    <property type="match status" value="1"/>
</dbReference>
<evidence type="ECO:0000313" key="2">
    <source>
        <dbReference type="Proteomes" id="UP001589693"/>
    </source>
</evidence>
<dbReference type="Proteomes" id="UP001589693">
    <property type="component" value="Unassembled WGS sequence"/>
</dbReference>
<gene>
    <name evidence="1" type="ORF">ACFFQA_09560</name>
</gene>
<proteinExistence type="predicted"/>